<proteinExistence type="predicted"/>
<dbReference type="EMBL" id="JAENIJ010000023">
    <property type="protein sequence ID" value="MBK1883524.1"/>
    <property type="molecule type" value="Genomic_DNA"/>
</dbReference>
<evidence type="ECO:0000313" key="4">
    <source>
        <dbReference type="Proteomes" id="UP000603141"/>
    </source>
</evidence>
<dbReference type="Proteomes" id="UP000603141">
    <property type="component" value="Unassembled WGS sequence"/>
</dbReference>
<dbReference type="Gene3D" id="3.30.930.30">
    <property type="match status" value="1"/>
</dbReference>
<sequence>MVPRLAAQGCSFHGAFLYYFHDKQAKTSQRVAWTETLNMVTSKVEKAWKVMAYTAKNQDRLKEVSQQKRSGAKLKNPVLAFSLSWHPEQKPNRESMMEAALTSLEKLGLSDHETMIACHTDEPQPHIHVVVNKVHPRTGLVACLKHSKRKLQDWVREYQKKEKTNYCPQRELNHQKREKGKKTRYANPAIVEAWKNSHDAKSFMQELQDKGYQLAQGRKRLVLVDPYGKTSNPVRDLKSAFGREFKEAALQERMTDIDPSSLPTPEAILERRKRHEEKVAALLTRQTEKHRGESMELVVRFQDLIDRKRDELATFYRLNDKLSEIGHLQDQLQSPGLVQRIGFVLFRSDRKLKLQFNVATKQIAVVEARIEQALSVLEQERERKLRHLELRQSRECKMLIKKIDQESLTRNGDSYRHVDQARGIKRPAPTFDH</sequence>
<organism evidence="3 4">
    <name type="scientific">Luteolibacter pohnpeiensis</name>
    <dbReference type="NCBI Taxonomy" id="454153"/>
    <lineage>
        <taxon>Bacteria</taxon>
        <taxon>Pseudomonadati</taxon>
        <taxon>Verrucomicrobiota</taxon>
        <taxon>Verrucomicrobiia</taxon>
        <taxon>Verrucomicrobiales</taxon>
        <taxon>Verrucomicrobiaceae</taxon>
        <taxon>Luteolibacter</taxon>
    </lineage>
</organism>
<keyword evidence="4" id="KW-1185">Reference proteome</keyword>
<protein>
    <submittedName>
        <fullName evidence="3">Relaxase/mobilization nuclease domain-containing protein</fullName>
    </submittedName>
</protein>
<reference evidence="3" key="1">
    <citation type="submission" date="2021-01" db="EMBL/GenBank/DDBJ databases">
        <title>Modified the classification status of verrucomicrobia.</title>
        <authorList>
            <person name="Feng X."/>
        </authorList>
    </citation>
    <scope>NUCLEOTIDE SEQUENCE</scope>
    <source>
        <strain evidence="3">KCTC 22041</strain>
    </source>
</reference>
<dbReference type="InterPro" id="IPR005094">
    <property type="entry name" value="Endonuclease_MobA/VirD2"/>
</dbReference>
<gene>
    <name evidence="3" type="ORF">JIN85_13950</name>
</gene>
<dbReference type="Pfam" id="PF03432">
    <property type="entry name" value="Relaxase"/>
    <property type="match status" value="1"/>
</dbReference>
<feature type="region of interest" description="Disordered" evidence="1">
    <location>
        <begin position="414"/>
        <end position="433"/>
    </location>
</feature>
<name>A0A934SCS7_9BACT</name>
<comment type="caution">
    <text evidence="3">The sequence shown here is derived from an EMBL/GenBank/DDBJ whole genome shotgun (WGS) entry which is preliminary data.</text>
</comment>
<feature type="domain" description="MobA/VirD2-like nuclease" evidence="2">
    <location>
        <begin position="55"/>
        <end position="162"/>
    </location>
</feature>
<evidence type="ECO:0000259" key="2">
    <source>
        <dbReference type="Pfam" id="PF03432"/>
    </source>
</evidence>
<evidence type="ECO:0000256" key="1">
    <source>
        <dbReference type="SAM" id="MobiDB-lite"/>
    </source>
</evidence>
<accession>A0A934SCS7</accession>
<dbReference type="AlphaFoldDB" id="A0A934SCS7"/>
<evidence type="ECO:0000313" key="3">
    <source>
        <dbReference type="EMBL" id="MBK1883524.1"/>
    </source>
</evidence>